<name>C7PXT4_CATAD</name>
<dbReference type="HOGENOM" id="CLU_090336_4_1_11"/>
<dbReference type="InterPro" id="IPR003594">
    <property type="entry name" value="HATPase_dom"/>
</dbReference>
<reference evidence="3 4" key="1">
    <citation type="journal article" date="2009" name="Stand. Genomic Sci.">
        <title>Complete genome sequence of Catenulispora acidiphila type strain (ID 139908).</title>
        <authorList>
            <person name="Copeland A."/>
            <person name="Lapidus A."/>
            <person name="Glavina Del Rio T."/>
            <person name="Nolan M."/>
            <person name="Lucas S."/>
            <person name="Chen F."/>
            <person name="Tice H."/>
            <person name="Cheng J.F."/>
            <person name="Bruce D."/>
            <person name="Goodwin L."/>
            <person name="Pitluck S."/>
            <person name="Mikhailova N."/>
            <person name="Pati A."/>
            <person name="Ivanova N."/>
            <person name="Mavromatis K."/>
            <person name="Chen A."/>
            <person name="Palaniappan K."/>
            <person name="Chain P."/>
            <person name="Land M."/>
            <person name="Hauser L."/>
            <person name="Chang Y.J."/>
            <person name="Jeffries C.D."/>
            <person name="Chertkov O."/>
            <person name="Brettin T."/>
            <person name="Detter J.C."/>
            <person name="Han C."/>
            <person name="Ali Z."/>
            <person name="Tindall B.J."/>
            <person name="Goker M."/>
            <person name="Bristow J."/>
            <person name="Eisen J.A."/>
            <person name="Markowitz V."/>
            <person name="Hugenholtz P."/>
            <person name="Kyrpides N.C."/>
            <person name="Klenk H.P."/>
        </authorList>
    </citation>
    <scope>NUCLEOTIDE SEQUENCE [LARGE SCALE GENOMIC DNA]</scope>
    <source>
        <strain evidence="4">DSM 44928 / JCM 14897 / NBRC 102108 / NRRL B-24433 / ID139908</strain>
    </source>
</reference>
<dbReference type="STRING" id="479433.Caci_4531"/>
<keyword evidence="1 3" id="KW-0418">Kinase</keyword>
<dbReference type="SUPFAM" id="SSF55874">
    <property type="entry name" value="ATPase domain of HSP90 chaperone/DNA topoisomerase II/histidine kinase"/>
    <property type="match status" value="1"/>
</dbReference>
<dbReference type="EMBL" id="CP001700">
    <property type="protein sequence ID" value="ACU73394.1"/>
    <property type="molecule type" value="Genomic_DNA"/>
</dbReference>
<dbReference type="Gene3D" id="3.30.565.10">
    <property type="entry name" value="Histidine kinase-like ATPase, C-terminal domain"/>
    <property type="match status" value="1"/>
</dbReference>
<dbReference type="GO" id="GO:0004674">
    <property type="term" value="F:protein serine/threonine kinase activity"/>
    <property type="evidence" value="ECO:0007669"/>
    <property type="project" value="UniProtKB-KW"/>
</dbReference>
<dbReference type="KEGG" id="cai:Caci_4531"/>
<dbReference type="Proteomes" id="UP000000851">
    <property type="component" value="Chromosome"/>
</dbReference>
<keyword evidence="1 3" id="KW-0723">Serine/threonine-protein kinase</keyword>
<dbReference type="PANTHER" id="PTHR35526:SF3">
    <property type="entry name" value="ANTI-SIGMA-F FACTOR RSBW"/>
    <property type="match status" value="1"/>
</dbReference>
<dbReference type="InParanoid" id="C7PXT4"/>
<dbReference type="OrthoDB" id="3479886at2"/>
<keyword evidence="1 3" id="KW-0808">Transferase</keyword>
<evidence type="ECO:0000256" key="1">
    <source>
        <dbReference type="ARBA" id="ARBA00022527"/>
    </source>
</evidence>
<keyword evidence="4" id="KW-1185">Reference proteome</keyword>
<dbReference type="InterPro" id="IPR036890">
    <property type="entry name" value="HATPase_C_sf"/>
</dbReference>
<protein>
    <submittedName>
        <fullName evidence="3">Putative anti-sigma regulatory factor, serine/threonine protein kinase</fullName>
    </submittedName>
</protein>
<accession>C7PXT4</accession>
<feature type="domain" description="Histidine kinase/HSP90-like ATPase" evidence="2">
    <location>
        <begin position="21"/>
        <end position="125"/>
    </location>
</feature>
<dbReference type="CDD" id="cd16936">
    <property type="entry name" value="HATPase_RsbW-like"/>
    <property type="match status" value="1"/>
</dbReference>
<gene>
    <name evidence="3" type="ordered locus">Caci_4531</name>
</gene>
<dbReference type="AlphaFoldDB" id="C7PXT4"/>
<dbReference type="eggNOG" id="COG2172">
    <property type="taxonomic scope" value="Bacteria"/>
</dbReference>
<sequence length="135" mass="14476">MSGSGWTERSLVLPPQASAPQLARDFVVETVSAWQLQESEEAVALITSELVTNAVRHAGTEVTVRIRKDASEITIDVADGVADRVPRVSSSDASIPGGVGLLIVGRLAESWGVERRRNGKSVWVRLALDSTADRL</sequence>
<dbReference type="InterPro" id="IPR050267">
    <property type="entry name" value="Anti-sigma-factor_SerPK"/>
</dbReference>
<evidence type="ECO:0000313" key="3">
    <source>
        <dbReference type="EMBL" id="ACU73394.1"/>
    </source>
</evidence>
<dbReference type="Pfam" id="PF13581">
    <property type="entry name" value="HATPase_c_2"/>
    <property type="match status" value="1"/>
</dbReference>
<dbReference type="PANTHER" id="PTHR35526">
    <property type="entry name" value="ANTI-SIGMA-F FACTOR RSBW-RELATED"/>
    <property type="match status" value="1"/>
</dbReference>
<proteinExistence type="predicted"/>
<organism evidence="3 4">
    <name type="scientific">Catenulispora acidiphila (strain DSM 44928 / JCM 14897 / NBRC 102108 / NRRL B-24433 / ID139908)</name>
    <dbReference type="NCBI Taxonomy" id="479433"/>
    <lineage>
        <taxon>Bacteria</taxon>
        <taxon>Bacillati</taxon>
        <taxon>Actinomycetota</taxon>
        <taxon>Actinomycetes</taxon>
        <taxon>Catenulisporales</taxon>
        <taxon>Catenulisporaceae</taxon>
        <taxon>Catenulispora</taxon>
    </lineage>
</organism>
<evidence type="ECO:0000259" key="2">
    <source>
        <dbReference type="Pfam" id="PF13581"/>
    </source>
</evidence>
<evidence type="ECO:0000313" key="4">
    <source>
        <dbReference type="Proteomes" id="UP000000851"/>
    </source>
</evidence>